<reference evidence="1 2" key="1">
    <citation type="journal article" date="2018" name="Nat. Ecol. Evol.">
        <title>Pezizomycetes genomes reveal the molecular basis of ectomycorrhizal truffle lifestyle.</title>
        <authorList>
            <person name="Murat C."/>
            <person name="Payen T."/>
            <person name="Noel B."/>
            <person name="Kuo A."/>
            <person name="Morin E."/>
            <person name="Chen J."/>
            <person name="Kohler A."/>
            <person name="Krizsan K."/>
            <person name="Balestrini R."/>
            <person name="Da Silva C."/>
            <person name="Montanini B."/>
            <person name="Hainaut M."/>
            <person name="Levati E."/>
            <person name="Barry K.W."/>
            <person name="Belfiori B."/>
            <person name="Cichocki N."/>
            <person name="Clum A."/>
            <person name="Dockter R.B."/>
            <person name="Fauchery L."/>
            <person name="Guy J."/>
            <person name="Iotti M."/>
            <person name="Le Tacon F."/>
            <person name="Lindquist E.A."/>
            <person name="Lipzen A."/>
            <person name="Malagnac F."/>
            <person name="Mello A."/>
            <person name="Molinier V."/>
            <person name="Miyauchi S."/>
            <person name="Poulain J."/>
            <person name="Riccioni C."/>
            <person name="Rubini A."/>
            <person name="Sitrit Y."/>
            <person name="Splivallo R."/>
            <person name="Traeger S."/>
            <person name="Wang M."/>
            <person name="Zifcakova L."/>
            <person name="Wipf D."/>
            <person name="Zambonelli A."/>
            <person name="Paolocci F."/>
            <person name="Nowrousian M."/>
            <person name="Ottonello S."/>
            <person name="Baldrian P."/>
            <person name="Spatafora J.W."/>
            <person name="Henrissat B."/>
            <person name="Nagy L.G."/>
            <person name="Aury J.M."/>
            <person name="Wincker P."/>
            <person name="Grigoriev I.V."/>
            <person name="Bonfante P."/>
            <person name="Martin F.M."/>
        </authorList>
    </citation>
    <scope>NUCLEOTIDE SEQUENCE [LARGE SCALE GENOMIC DNA]</scope>
    <source>
        <strain evidence="1 2">120613-1</strain>
    </source>
</reference>
<protein>
    <submittedName>
        <fullName evidence="1">Uncharacterized protein</fullName>
    </submittedName>
</protein>
<name>A0A3N4JXG5_9PEZI</name>
<organism evidence="1 2">
    <name type="scientific">Choiromyces venosus 120613-1</name>
    <dbReference type="NCBI Taxonomy" id="1336337"/>
    <lineage>
        <taxon>Eukaryota</taxon>
        <taxon>Fungi</taxon>
        <taxon>Dikarya</taxon>
        <taxon>Ascomycota</taxon>
        <taxon>Pezizomycotina</taxon>
        <taxon>Pezizomycetes</taxon>
        <taxon>Pezizales</taxon>
        <taxon>Tuberaceae</taxon>
        <taxon>Choiromyces</taxon>
    </lineage>
</organism>
<evidence type="ECO:0000313" key="2">
    <source>
        <dbReference type="Proteomes" id="UP000276215"/>
    </source>
</evidence>
<evidence type="ECO:0000313" key="1">
    <source>
        <dbReference type="EMBL" id="RPB01709.1"/>
    </source>
</evidence>
<keyword evidence="2" id="KW-1185">Reference proteome</keyword>
<dbReference type="AlphaFoldDB" id="A0A3N4JXG5"/>
<sequence>MVRFLIQDSVFVCRLSQVNSVGALNSPRYKTLQNPLGSTTTITTHAIKQSLFTLPSNCLCY</sequence>
<proteinExistence type="predicted"/>
<dbReference type="Proteomes" id="UP000276215">
    <property type="component" value="Unassembled WGS sequence"/>
</dbReference>
<gene>
    <name evidence="1" type="ORF">L873DRAFT_595528</name>
</gene>
<dbReference type="EMBL" id="ML120371">
    <property type="protein sequence ID" value="RPB01709.1"/>
    <property type="molecule type" value="Genomic_DNA"/>
</dbReference>
<accession>A0A3N4JXG5</accession>